<gene>
    <name evidence="7" type="ORF">JAV76_11715</name>
</gene>
<dbReference type="PANTHER" id="PTHR30532">
    <property type="entry name" value="IRON III DICITRATE-BINDING PERIPLASMIC PROTEIN"/>
    <property type="match status" value="1"/>
</dbReference>
<evidence type="ECO:0000313" key="7">
    <source>
        <dbReference type="EMBL" id="MBI9115681.1"/>
    </source>
</evidence>
<feature type="domain" description="Fe/B12 periplasmic-binding" evidence="6">
    <location>
        <begin position="64"/>
        <end position="333"/>
    </location>
</feature>
<accession>A0A934I7K0</accession>
<evidence type="ECO:0000256" key="1">
    <source>
        <dbReference type="ARBA" id="ARBA00004196"/>
    </source>
</evidence>
<keyword evidence="3" id="KW-0813">Transport</keyword>
<organism evidence="7 8">
    <name type="scientific">Sanguibacter suaedae</name>
    <dbReference type="NCBI Taxonomy" id="2795737"/>
    <lineage>
        <taxon>Bacteria</taxon>
        <taxon>Bacillati</taxon>
        <taxon>Actinomycetota</taxon>
        <taxon>Actinomycetes</taxon>
        <taxon>Micrococcales</taxon>
        <taxon>Sanguibacteraceae</taxon>
        <taxon>Sanguibacter</taxon>
    </lineage>
</organism>
<protein>
    <submittedName>
        <fullName evidence="7">ABC transporter substrate-binding protein</fullName>
    </submittedName>
</protein>
<evidence type="ECO:0000256" key="5">
    <source>
        <dbReference type="SAM" id="SignalP"/>
    </source>
</evidence>
<evidence type="ECO:0000256" key="3">
    <source>
        <dbReference type="ARBA" id="ARBA00022448"/>
    </source>
</evidence>
<dbReference type="PROSITE" id="PS51257">
    <property type="entry name" value="PROKAR_LIPOPROTEIN"/>
    <property type="match status" value="1"/>
</dbReference>
<keyword evidence="8" id="KW-1185">Reference proteome</keyword>
<dbReference type="EMBL" id="JAEINH010000009">
    <property type="protein sequence ID" value="MBI9115681.1"/>
    <property type="molecule type" value="Genomic_DNA"/>
</dbReference>
<dbReference type="GO" id="GO:1901678">
    <property type="term" value="P:iron coordination entity transport"/>
    <property type="evidence" value="ECO:0007669"/>
    <property type="project" value="UniProtKB-ARBA"/>
</dbReference>
<dbReference type="AlphaFoldDB" id="A0A934I7K0"/>
<feature type="chain" id="PRO_5038898262" evidence="5">
    <location>
        <begin position="24"/>
        <end position="333"/>
    </location>
</feature>
<dbReference type="Proteomes" id="UP000602087">
    <property type="component" value="Unassembled WGS sequence"/>
</dbReference>
<comment type="similarity">
    <text evidence="2">Belongs to the bacterial solute-binding protein 8 family.</text>
</comment>
<dbReference type="InterPro" id="IPR051313">
    <property type="entry name" value="Bact_iron-sidero_bind"/>
</dbReference>
<dbReference type="InterPro" id="IPR002491">
    <property type="entry name" value="ABC_transptr_periplasmic_BD"/>
</dbReference>
<dbReference type="PROSITE" id="PS50983">
    <property type="entry name" value="FE_B12_PBP"/>
    <property type="match status" value="1"/>
</dbReference>
<name>A0A934I7K0_9MICO</name>
<evidence type="ECO:0000256" key="4">
    <source>
        <dbReference type="ARBA" id="ARBA00022729"/>
    </source>
</evidence>
<sequence>MRVQSGRRSGALVLLTTATLALAACSADADATSDGATGASDPAAGTVEIEDNHGTVEVPVNPERVVALDNHVFETLSAWDVDLEAAPKPIMGDLWPEYLEDSVLDVGSHREPNLEAIIEAQPDLVIGGYRFSDSYEDIKAQNPDATVIEIAPREGEDASDELVRQIEILGKVFDREDDAAALVEAFDAAVTSASDAYDDSETVVGLITSGGEIAYSAPVTGRSIGMLFPTLGLTPAIEQEAEDVSHGDDISVEAIAAANPDWIIVLDRDGAVSEEGGYSPAAELISGSEALSSVTAVVEDQVIYLDPSFYLTEDIQAYTALYEQIAQAFAQAS</sequence>
<evidence type="ECO:0000259" key="6">
    <source>
        <dbReference type="PROSITE" id="PS50983"/>
    </source>
</evidence>
<dbReference type="Pfam" id="PF01497">
    <property type="entry name" value="Peripla_BP_2"/>
    <property type="match status" value="1"/>
</dbReference>
<comment type="caution">
    <text evidence="7">The sequence shown here is derived from an EMBL/GenBank/DDBJ whole genome shotgun (WGS) entry which is preliminary data.</text>
</comment>
<proteinExistence type="inferred from homology"/>
<comment type="subcellular location">
    <subcellularLocation>
        <location evidence="1">Cell envelope</location>
    </subcellularLocation>
</comment>
<feature type="signal peptide" evidence="5">
    <location>
        <begin position="1"/>
        <end position="23"/>
    </location>
</feature>
<keyword evidence="4 5" id="KW-0732">Signal</keyword>
<dbReference type="RefSeq" id="WP_198734242.1">
    <property type="nucleotide sequence ID" value="NZ_JAEINH010000009.1"/>
</dbReference>
<reference evidence="7" key="1">
    <citation type="submission" date="2020-12" db="EMBL/GenBank/DDBJ databases">
        <title>Sanguibacter suaedae sp. nov., isolated from Suaeda aralocaspica.</title>
        <authorList>
            <person name="Ma Q."/>
        </authorList>
    </citation>
    <scope>NUCLEOTIDE SEQUENCE</scope>
    <source>
        <strain evidence="7">YZGR15</strain>
    </source>
</reference>
<dbReference type="SUPFAM" id="SSF53807">
    <property type="entry name" value="Helical backbone' metal receptor"/>
    <property type="match status" value="1"/>
</dbReference>
<evidence type="ECO:0000313" key="8">
    <source>
        <dbReference type="Proteomes" id="UP000602087"/>
    </source>
</evidence>
<dbReference type="Gene3D" id="3.40.50.1980">
    <property type="entry name" value="Nitrogenase molybdenum iron protein domain"/>
    <property type="match status" value="2"/>
</dbReference>
<evidence type="ECO:0000256" key="2">
    <source>
        <dbReference type="ARBA" id="ARBA00008814"/>
    </source>
</evidence>
<dbReference type="PANTHER" id="PTHR30532:SF28">
    <property type="entry name" value="PETROBACTIN-BINDING PROTEIN YCLQ"/>
    <property type="match status" value="1"/>
</dbReference>
<dbReference type="GO" id="GO:0030288">
    <property type="term" value="C:outer membrane-bounded periplasmic space"/>
    <property type="evidence" value="ECO:0007669"/>
    <property type="project" value="TreeGrafter"/>
</dbReference>